<dbReference type="VEuPathDB" id="FungiDB:EYZ11_005734"/>
<evidence type="ECO:0000313" key="2">
    <source>
        <dbReference type="EMBL" id="KAA8648336.1"/>
    </source>
</evidence>
<feature type="compositionally biased region" description="Low complexity" evidence="1">
    <location>
        <begin position="1"/>
        <end position="26"/>
    </location>
</feature>
<dbReference type="EMBL" id="QUQM01000003">
    <property type="protein sequence ID" value="KAA8648336.1"/>
    <property type="molecule type" value="Genomic_DNA"/>
</dbReference>
<accession>A0A5M9MQY9</accession>
<dbReference type="Proteomes" id="UP000324241">
    <property type="component" value="Unassembled WGS sequence"/>
</dbReference>
<reference evidence="2 3" key="1">
    <citation type="submission" date="2019-08" db="EMBL/GenBank/DDBJ databases">
        <title>The genome sequence of a newly discovered highly antifungal drug resistant Aspergillus species, Aspergillus tanneri NIH 1004.</title>
        <authorList>
            <person name="Mounaud S."/>
            <person name="Singh I."/>
            <person name="Joardar V."/>
            <person name="Pakala S."/>
            <person name="Pakala S."/>
            <person name="Venepally P."/>
            <person name="Chung J.K."/>
            <person name="Losada L."/>
            <person name="Nierman W.C."/>
        </authorList>
    </citation>
    <scope>NUCLEOTIDE SEQUENCE [LARGE SCALE GENOMIC DNA]</scope>
    <source>
        <strain evidence="2 3">NIH1004</strain>
    </source>
</reference>
<dbReference type="RefSeq" id="XP_033427697.1">
    <property type="nucleotide sequence ID" value="XM_033568891.1"/>
</dbReference>
<organism evidence="2 3">
    <name type="scientific">Aspergillus tanneri</name>
    <dbReference type="NCBI Taxonomy" id="1220188"/>
    <lineage>
        <taxon>Eukaryota</taxon>
        <taxon>Fungi</taxon>
        <taxon>Dikarya</taxon>
        <taxon>Ascomycota</taxon>
        <taxon>Pezizomycotina</taxon>
        <taxon>Eurotiomycetes</taxon>
        <taxon>Eurotiomycetidae</taxon>
        <taxon>Eurotiales</taxon>
        <taxon>Aspergillaceae</taxon>
        <taxon>Aspergillus</taxon>
        <taxon>Aspergillus subgen. Circumdati</taxon>
    </lineage>
</organism>
<gene>
    <name evidence="2" type="ORF">ATNIH1004_004221</name>
</gene>
<dbReference type="GeneID" id="54326923"/>
<proteinExistence type="predicted"/>
<sequence>MPLIDLGSDSSSDSSSGSSSQSNSGSRQQEQWEAAVRGASLPDSLACVTSRCAVIRGIRCYYEFATSNAVEEACTIYSNVYPELARARNARLIMSNQIPEPHQLEDPNHVPYCIWYPDFAQEETYREVARRYPNLRYQVGRACAAAGYISLYQELDLLPDVSIAEESRESSADGARQIFNIIMASPTRYAVMDDLHRSVCPHTKTPAFLNGDTAVHWMLEARSYPSHALPLYPDIEEDRGIGEEKVELPHWRYQYTYEEAKLLFTPLPPDLPTFKKDLLIQMAAYEGNFDRYSRLMRPGYMTIEELHCVVRGIFHNTMFARWWADQLKVNPDRIRTRAGTSDTIWMINHAILPVA</sequence>
<dbReference type="OrthoDB" id="4360026at2759"/>
<feature type="region of interest" description="Disordered" evidence="1">
    <location>
        <begin position="1"/>
        <end position="31"/>
    </location>
</feature>
<evidence type="ECO:0000313" key="3">
    <source>
        <dbReference type="Proteomes" id="UP000324241"/>
    </source>
</evidence>
<evidence type="ECO:0000256" key="1">
    <source>
        <dbReference type="SAM" id="MobiDB-lite"/>
    </source>
</evidence>
<comment type="caution">
    <text evidence="2">The sequence shown here is derived from an EMBL/GenBank/DDBJ whole genome shotgun (WGS) entry which is preliminary data.</text>
</comment>
<name>A0A5M9MQY9_9EURO</name>
<protein>
    <submittedName>
        <fullName evidence="2">Uncharacterized protein</fullName>
    </submittedName>
</protein>
<dbReference type="AlphaFoldDB" id="A0A5M9MQY9"/>